<reference evidence="9 10" key="1">
    <citation type="submission" date="2015-09" db="EMBL/GenBank/DDBJ databases">
        <authorList>
            <person name="Jackson K.R."/>
            <person name="Lunt B.L."/>
            <person name="Fisher J.N.B."/>
            <person name="Gardner A.V."/>
            <person name="Bailey M.E."/>
            <person name="Deus L.M."/>
            <person name="Earl A.S."/>
            <person name="Gibby P.D."/>
            <person name="Hartmann K.A."/>
            <person name="Liu J.E."/>
            <person name="Manci A.M."/>
            <person name="Nielsen D.A."/>
            <person name="Solomon M.B."/>
            <person name="Breakwell D.P."/>
            <person name="Burnett S.H."/>
            <person name="Grose J.H."/>
        </authorList>
    </citation>
    <scope>NUCLEOTIDE SEQUENCE [LARGE SCALE GENOMIC DNA]</scope>
    <source>
        <strain evidence="9 10">16</strain>
    </source>
</reference>
<name>A0A0P6WCI7_9HYPH</name>
<evidence type="ECO:0000313" key="9">
    <source>
        <dbReference type="EMBL" id="KPL52404.1"/>
    </source>
</evidence>
<proteinExistence type="inferred from homology"/>
<protein>
    <recommendedName>
        <fullName evidence="8">VTT domain-containing protein</fullName>
    </recommendedName>
</protein>
<evidence type="ECO:0000256" key="6">
    <source>
        <dbReference type="ARBA" id="ARBA00023136"/>
    </source>
</evidence>
<feature type="domain" description="VTT" evidence="8">
    <location>
        <begin position="41"/>
        <end position="165"/>
    </location>
</feature>
<evidence type="ECO:0000256" key="5">
    <source>
        <dbReference type="ARBA" id="ARBA00022989"/>
    </source>
</evidence>
<gene>
    <name evidence="9" type="ORF">ABB55_09320</name>
</gene>
<dbReference type="STRING" id="665126.ABB55_09320"/>
<comment type="similarity">
    <text evidence="2 7">Belongs to the DedA family.</text>
</comment>
<feature type="transmembrane region" description="Helical" evidence="7">
    <location>
        <begin position="65"/>
        <end position="83"/>
    </location>
</feature>
<dbReference type="AlphaFoldDB" id="A0A0P6WCI7"/>
<keyword evidence="5 7" id="KW-1133">Transmembrane helix</keyword>
<dbReference type="PANTHER" id="PTHR30353">
    <property type="entry name" value="INNER MEMBRANE PROTEIN DEDA-RELATED"/>
    <property type="match status" value="1"/>
</dbReference>
<dbReference type="GO" id="GO:0005886">
    <property type="term" value="C:plasma membrane"/>
    <property type="evidence" value="ECO:0007669"/>
    <property type="project" value="UniProtKB-SubCell"/>
</dbReference>
<feature type="transmembrane region" description="Helical" evidence="7">
    <location>
        <begin position="182"/>
        <end position="200"/>
    </location>
</feature>
<feature type="transmembrane region" description="Helical" evidence="7">
    <location>
        <begin position="147"/>
        <end position="170"/>
    </location>
</feature>
<sequence length="217" mass="22802">MPADWSIDAVLAFIAANRAWGTVVFALLAFGESLAFIGMLVPATGVLIAAGALVGAGVISFWELWIGGTVGAVLGDSISYWFGRRFGPEIQRYPPFRTRPHLLAAAERVFTRWGWAAVFFGRFIGPLRATIPLAAGMLAMRPAAFQMANIGSAVVWIPVLIVPGAAATILVDEFRSGNETGAVLIGLVLGAAILGAVVAVRRYAPRILGNGRPDGGV</sequence>
<dbReference type="PANTHER" id="PTHR30353:SF15">
    <property type="entry name" value="INNER MEMBRANE PROTEIN YABI"/>
    <property type="match status" value="1"/>
</dbReference>
<keyword evidence="4 7" id="KW-0812">Transmembrane</keyword>
<reference evidence="9 10" key="2">
    <citation type="submission" date="2015-10" db="EMBL/GenBank/DDBJ databases">
        <title>Draft Genome Sequence of Prosthecomicrobium hirschii ATCC 27832.</title>
        <authorList>
            <person name="Daniel J."/>
            <person name="Givan S.A."/>
            <person name="Brun Y.V."/>
            <person name="Brown P.J."/>
        </authorList>
    </citation>
    <scope>NUCLEOTIDE SEQUENCE [LARGE SCALE GENOMIC DNA]</scope>
    <source>
        <strain evidence="9 10">16</strain>
    </source>
</reference>
<evidence type="ECO:0000256" key="3">
    <source>
        <dbReference type="ARBA" id="ARBA00022475"/>
    </source>
</evidence>
<comment type="caution">
    <text evidence="9">The sequence shown here is derived from an EMBL/GenBank/DDBJ whole genome shotgun (WGS) entry which is preliminary data.</text>
</comment>
<keyword evidence="3 7" id="KW-1003">Cell membrane</keyword>
<accession>A0A0P6WCI7</accession>
<evidence type="ECO:0000313" key="10">
    <source>
        <dbReference type="Proteomes" id="UP000048984"/>
    </source>
</evidence>
<dbReference type="Pfam" id="PF09335">
    <property type="entry name" value="VTT_dom"/>
    <property type="match status" value="1"/>
</dbReference>
<feature type="transmembrane region" description="Helical" evidence="7">
    <location>
        <begin position="37"/>
        <end position="59"/>
    </location>
</feature>
<feature type="transmembrane region" description="Helical" evidence="7">
    <location>
        <begin position="6"/>
        <end position="30"/>
    </location>
</feature>
<keyword evidence="6 7" id="KW-0472">Membrane</keyword>
<dbReference type="InterPro" id="IPR032818">
    <property type="entry name" value="DedA-like"/>
</dbReference>
<evidence type="ECO:0000256" key="1">
    <source>
        <dbReference type="ARBA" id="ARBA00004651"/>
    </source>
</evidence>
<keyword evidence="10" id="KW-1185">Reference proteome</keyword>
<evidence type="ECO:0000256" key="7">
    <source>
        <dbReference type="RuleBase" id="RU367016"/>
    </source>
</evidence>
<dbReference type="InterPro" id="IPR032816">
    <property type="entry name" value="VTT_dom"/>
</dbReference>
<evidence type="ECO:0000259" key="8">
    <source>
        <dbReference type="Pfam" id="PF09335"/>
    </source>
</evidence>
<organism evidence="9 10">
    <name type="scientific">Prosthecodimorpha hirschii</name>
    <dbReference type="NCBI Taxonomy" id="665126"/>
    <lineage>
        <taxon>Bacteria</taxon>
        <taxon>Pseudomonadati</taxon>
        <taxon>Pseudomonadota</taxon>
        <taxon>Alphaproteobacteria</taxon>
        <taxon>Hyphomicrobiales</taxon>
        <taxon>Ancalomicrobiaceae</taxon>
        <taxon>Prosthecodimorpha</taxon>
    </lineage>
</organism>
<dbReference type="RefSeq" id="WP_054358567.1">
    <property type="nucleotide sequence ID" value="NZ_LJYW01000001.1"/>
</dbReference>
<dbReference type="EMBL" id="LJYW01000001">
    <property type="protein sequence ID" value="KPL52404.1"/>
    <property type="molecule type" value="Genomic_DNA"/>
</dbReference>
<dbReference type="Proteomes" id="UP000048984">
    <property type="component" value="Unassembled WGS sequence"/>
</dbReference>
<evidence type="ECO:0000256" key="2">
    <source>
        <dbReference type="ARBA" id="ARBA00010792"/>
    </source>
</evidence>
<evidence type="ECO:0000256" key="4">
    <source>
        <dbReference type="ARBA" id="ARBA00022692"/>
    </source>
</evidence>
<comment type="subcellular location">
    <subcellularLocation>
        <location evidence="1 7">Cell membrane</location>
        <topology evidence="1 7">Multi-pass membrane protein</topology>
    </subcellularLocation>
</comment>